<dbReference type="EMBL" id="JTDE01000449">
    <property type="protein sequence ID" value="KAF7261218.1"/>
    <property type="molecule type" value="Genomic_DNA"/>
</dbReference>
<comment type="caution">
    <text evidence="1">The sequence shown here is derived from an EMBL/GenBank/DDBJ whole genome shotgun (WGS) entry which is preliminary data.</text>
</comment>
<reference evidence="1" key="1">
    <citation type="submission" date="2019-07" db="EMBL/GenBank/DDBJ databases">
        <title>Annotation for the trematode Paragonimus miyazaki's.</title>
        <authorList>
            <person name="Choi Y.-J."/>
        </authorList>
    </citation>
    <scope>NUCLEOTIDE SEQUENCE</scope>
    <source>
        <strain evidence="1">Japan</strain>
    </source>
</reference>
<proteinExistence type="predicted"/>
<evidence type="ECO:0000313" key="1">
    <source>
        <dbReference type="EMBL" id="KAF7261218.1"/>
    </source>
</evidence>
<name>A0A8S9ZAZ0_9TREM</name>
<gene>
    <name evidence="1" type="ORF">EG68_01626</name>
</gene>
<sequence length="77" mass="8979">MLLKRSLKHHQPCVSFSSHKLWSTAYIIMFSTRIRDHHINKQSQNDHCHSPRFNIIFATLVVCTNYSDTSVPPPNMN</sequence>
<dbReference type="Proteomes" id="UP000822476">
    <property type="component" value="Unassembled WGS sequence"/>
</dbReference>
<dbReference type="AlphaFoldDB" id="A0A8S9ZAZ0"/>
<evidence type="ECO:0000313" key="2">
    <source>
        <dbReference type="Proteomes" id="UP000822476"/>
    </source>
</evidence>
<organism evidence="1 2">
    <name type="scientific">Paragonimus skrjabini miyazakii</name>
    <dbReference type="NCBI Taxonomy" id="59628"/>
    <lineage>
        <taxon>Eukaryota</taxon>
        <taxon>Metazoa</taxon>
        <taxon>Spiralia</taxon>
        <taxon>Lophotrochozoa</taxon>
        <taxon>Platyhelminthes</taxon>
        <taxon>Trematoda</taxon>
        <taxon>Digenea</taxon>
        <taxon>Plagiorchiida</taxon>
        <taxon>Troglotremata</taxon>
        <taxon>Troglotrematidae</taxon>
        <taxon>Paragonimus</taxon>
    </lineage>
</organism>
<accession>A0A8S9ZAZ0</accession>
<protein>
    <submittedName>
        <fullName evidence="1">Uncharacterized protein</fullName>
    </submittedName>
</protein>
<keyword evidence="2" id="KW-1185">Reference proteome</keyword>